<organism evidence="2 3">
    <name type="scientific">Fusobacterium hominis</name>
    <dbReference type="NCBI Taxonomy" id="2764326"/>
    <lineage>
        <taxon>Bacteria</taxon>
        <taxon>Fusobacteriati</taxon>
        <taxon>Fusobacteriota</taxon>
        <taxon>Fusobacteriia</taxon>
        <taxon>Fusobacteriales</taxon>
        <taxon>Fusobacteriaceae</taxon>
        <taxon>Fusobacterium</taxon>
    </lineage>
</organism>
<accession>A0A7G9GUM6</accession>
<dbReference type="PANTHER" id="PTHR30282:SF0">
    <property type="entry name" value="P-AMINOBENZOYL-GLUTAMATE TRANSPORT PROTEIN"/>
    <property type="match status" value="1"/>
</dbReference>
<keyword evidence="1" id="KW-1133">Transmembrane helix</keyword>
<evidence type="ECO:0000313" key="3">
    <source>
        <dbReference type="Proteomes" id="UP000515913"/>
    </source>
</evidence>
<evidence type="ECO:0000313" key="2">
    <source>
        <dbReference type="EMBL" id="QNM14508.1"/>
    </source>
</evidence>
<reference evidence="2 3" key="1">
    <citation type="submission" date="2020-08" db="EMBL/GenBank/DDBJ databases">
        <authorList>
            <person name="Liu C."/>
            <person name="Sun Q."/>
        </authorList>
    </citation>
    <scope>NUCLEOTIDE SEQUENCE [LARGE SCALE GENOMIC DNA]</scope>
    <source>
        <strain evidence="2 3">NSJ-57</strain>
    </source>
</reference>
<dbReference type="Pfam" id="PF03806">
    <property type="entry name" value="ABG_transport"/>
    <property type="match status" value="1"/>
</dbReference>
<dbReference type="InterPro" id="IPR004697">
    <property type="entry name" value="AbgT"/>
</dbReference>
<feature type="transmembrane region" description="Helical" evidence="1">
    <location>
        <begin position="80"/>
        <end position="110"/>
    </location>
</feature>
<name>A0A7G9GUM6_9FUSO</name>
<keyword evidence="1" id="KW-0812">Transmembrane</keyword>
<feature type="transmembrane region" description="Helical" evidence="1">
    <location>
        <begin position="348"/>
        <end position="368"/>
    </location>
</feature>
<gene>
    <name evidence="2" type="ORF">H9Q81_05825</name>
</gene>
<dbReference type="AlphaFoldDB" id="A0A7G9GUM6"/>
<protein>
    <submittedName>
        <fullName evidence="2">AbgT family transporter</fullName>
    </submittedName>
</protein>
<sequence>MENEKKKIKDSHEIGGFLRGVEIIGNKLPHPAMLFLILSLIVILISHFVASTGASVTYFDAKAKTEVTKKAVSLLNKEGLAYMFNTATTNFTGFAPLGTVLVAMLGVGVAEWTGLFNSTLKKLLMNANTRYLTPIVIFAGIMSNIASDAGYLVVVPIGAIIFAMAGRHPLAGIAAAFAGVSGGFSANLVLGTTDPLLTGITNQALTAAGIDIQLAPTCNWYFLAASTVFLTIVGTIITDKIVEKNLGPYTGTYQPDNDPVTELESKGLRNALISLIIYCVIMGFLMFPHNAVFKSLQPDGEMTLKGFLHGGLIPGILLLFLIPGLAYGKTIGKIKTSHDIVEAMTTSMKSMSGYLVLTFFASQFIAYFGKTNLGTIVSFKGADALEAAGLTGFPLIILFIFLSAFLNLFMGSASAKWAIMAPIFVPMMYRLGLSPALTQVAYRIGDSSTNIITPLMSYFSVIVILMQKYDKKSGLGTLMSLMLPYSLSFLIFWSLLMGIWILIGLPVGPEAPLFI</sequence>
<feature type="transmembrane region" description="Helical" evidence="1">
    <location>
        <begin position="388"/>
        <end position="410"/>
    </location>
</feature>
<dbReference type="EMBL" id="CP060637">
    <property type="protein sequence ID" value="QNM14508.1"/>
    <property type="molecule type" value="Genomic_DNA"/>
</dbReference>
<feature type="transmembrane region" description="Helical" evidence="1">
    <location>
        <begin position="32"/>
        <end position="59"/>
    </location>
</feature>
<dbReference type="GO" id="GO:0015558">
    <property type="term" value="F:secondary active p-aminobenzoyl-glutamate transmembrane transporter activity"/>
    <property type="evidence" value="ECO:0007669"/>
    <property type="project" value="InterPro"/>
</dbReference>
<feature type="transmembrane region" description="Helical" evidence="1">
    <location>
        <begin position="449"/>
        <end position="466"/>
    </location>
</feature>
<feature type="transmembrane region" description="Helical" evidence="1">
    <location>
        <begin position="307"/>
        <end position="327"/>
    </location>
</feature>
<evidence type="ECO:0000256" key="1">
    <source>
        <dbReference type="SAM" id="Phobius"/>
    </source>
</evidence>
<feature type="transmembrane region" description="Helical" evidence="1">
    <location>
        <begin position="220"/>
        <end position="238"/>
    </location>
</feature>
<feature type="transmembrane region" description="Helical" evidence="1">
    <location>
        <begin position="130"/>
        <end position="163"/>
    </location>
</feature>
<feature type="transmembrane region" description="Helical" evidence="1">
    <location>
        <begin position="271"/>
        <end position="287"/>
    </location>
</feature>
<keyword evidence="1" id="KW-0472">Membrane</keyword>
<dbReference type="KEGG" id="fho:H9Q81_05825"/>
<proteinExistence type="predicted"/>
<feature type="transmembrane region" description="Helical" evidence="1">
    <location>
        <begin position="417"/>
        <end position="437"/>
    </location>
</feature>
<feature type="transmembrane region" description="Helical" evidence="1">
    <location>
        <begin position="478"/>
        <end position="503"/>
    </location>
</feature>
<dbReference type="PANTHER" id="PTHR30282">
    <property type="entry name" value="P-AMINOBENZOYL GLUTAMATE TRANSPORTER"/>
    <property type="match status" value="1"/>
</dbReference>
<dbReference type="RefSeq" id="WP_101474063.1">
    <property type="nucleotide sequence ID" value="NZ_CP060637.1"/>
</dbReference>
<dbReference type="GO" id="GO:1902604">
    <property type="term" value="P:p-aminobenzoyl-glutamate transmembrane transport"/>
    <property type="evidence" value="ECO:0007669"/>
    <property type="project" value="InterPro"/>
</dbReference>
<dbReference type="Proteomes" id="UP000515913">
    <property type="component" value="Chromosome"/>
</dbReference>
<feature type="transmembrane region" description="Helical" evidence="1">
    <location>
        <begin position="170"/>
        <end position="190"/>
    </location>
</feature>
<keyword evidence="3" id="KW-1185">Reference proteome</keyword>